<proteinExistence type="predicted"/>
<dbReference type="AlphaFoldDB" id="A0A8J3IB23"/>
<evidence type="ECO:0000313" key="1">
    <source>
        <dbReference type="EMBL" id="GHO49357.1"/>
    </source>
</evidence>
<comment type="caution">
    <text evidence="1">The sequence shown here is derived from an EMBL/GenBank/DDBJ whole genome shotgun (WGS) entry which is preliminary data.</text>
</comment>
<organism evidence="1 2">
    <name type="scientific">Ktedonospora formicarum</name>
    <dbReference type="NCBI Taxonomy" id="2778364"/>
    <lineage>
        <taxon>Bacteria</taxon>
        <taxon>Bacillati</taxon>
        <taxon>Chloroflexota</taxon>
        <taxon>Ktedonobacteria</taxon>
        <taxon>Ktedonobacterales</taxon>
        <taxon>Ktedonobacteraceae</taxon>
        <taxon>Ktedonospora</taxon>
    </lineage>
</organism>
<sequence>MTTAKYSVASTTKEAKSSLVAKEREIIAAFEERFGWMVSITFQRGTFGVTVEVTASLESVTDTKLEEALKKVVDSILGKE</sequence>
<dbReference type="RefSeq" id="WP_220198493.1">
    <property type="nucleotide sequence ID" value="NZ_BNJF01000005.1"/>
</dbReference>
<evidence type="ECO:0000313" key="2">
    <source>
        <dbReference type="Proteomes" id="UP000612362"/>
    </source>
</evidence>
<dbReference type="EMBL" id="BNJF01000005">
    <property type="protein sequence ID" value="GHO49357.1"/>
    <property type="molecule type" value="Genomic_DNA"/>
</dbReference>
<gene>
    <name evidence="1" type="ORF">KSX_75200</name>
</gene>
<keyword evidence="2" id="KW-1185">Reference proteome</keyword>
<name>A0A8J3IB23_9CHLR</name>
<accession>A0A8J3IB23</accession>
<reference evidence="1" key="1">
    <citation type="submission" date="2020-10" db="EMBL/GenBank/DDBJ databases">
        <title>Taxonomic study of unclassified bacteria belonging to the class Ktedonobacteria.</title>
        <authorList>
            <person name="Yabe S."/>
            <person name="Wang C.M."/>
            <person name="Zheng Y."/>
            <person name="Sakai Y."/>
            <person name="Cavaletti L."/>
            <person name="Monciardini P."/>
            <person name="Donadio S."/>
        </authorList>
    </citation>
    <scope>NUCLEOTIDE SEQUENCE</scope>
    <source>
        <strain evidence="1">SOSP1-1</strain>
    </source>
</reference>
<protein>
    <submittedName>
        <fullName evidence="1">Uncharacterized protein</fullName>
    </submittedName>
</protein>
<dbReference type="Proteomes" id="UP000612362">
    <property type="component" value="Unassembled WGS sequence"/>
</dbReference>